<dbReference type="InterPro" id="IPR001967">
    <property type="entry name" value="Peptidase_S11_N"/>
</dbReference>
<dbReference type="PRINTS" id="PR00725">
    <property type="entry name" value="DADACBPTASE1"/>
</dbReference>
<protein>
    <submittedName>
        <fullName evidence="11">Serine hydrolase</fullName>
    </submittedName>
</protein>
<evidence type="ECO:0000256" key="7">
    <source>
        <dbReference type="RuleBase" id="RU004016"/>
    </source>
</evidence>
<evidence type="ECO:0000313" key="12">
    <source>
        <dbReference type="Proteomes" id="UP001546774"/>
    </source>
</evidence>
<evidence type="ECO:0000256" key="9">
    <source>
        <dbReference type="SAM" id="Phobius"/>
    </source>
</evidence>
<gene>
    <name evidence="11" type="ORF">WMO37_00210</name>
</gene>
<evidence type="ECO:0000259" key="10">
    <source>
        <dbReference type="Pfam" id="PF00768"/>
    </source>
</evidence>
<feature type="transmembrane region" description="Helical" evidence="9">
    <location>
        <begin position="36"/>
        <end position="57"/>
    </location>
</feature>
<keyword evidence="9" id="KW-0812">Transmembrane</keyword>
<evidence type="ECO:0000256" key="1">
    <source>
        <dbReference type="ARBA" id="ARBA00007164"/>
    </source>
</evidence>
<dbReference type="SUPFAM" id="SSF56601">
    <property type="entry name" value="beta-lactamase/transpeptidase-like"/>
    <property type="match status" value="1"/>
</dbReference>
<feature type="compositionally biased region" description="Basic and acidic residues" evidence="8">
    <location>
        <begin position="8"/>
        <end position="19"/>
    </location>
</feature>
<dbReference type="Proteomes" id="UP001546774">
    <property type="component" value="Unassembled WGS sequence"/>
</dbReference>
<keyword evidence="2" id="KW-0732">Signal</keyword>
<evidence type="ECO:0000256" key="5">
    <source>
        <dbReference type="ARBA" id="ARBA00022984"/>
    </source>
</evidence>
<evidence type="ECO:0000313" key="11">
    <source>
        <dbReference type="EMBL" id="MEQ2553441.1"/>
    </source>
</evidence>
<keyword evidence="5" id="KW-0573">Peptidoglycan synthesis</keyword>
<accession>A0ABV1H171</accession>
<organism evidence="11 12">
    <name type="scientific">Lachnospira intestinalis</name>
    <dbReference type="NCBI Taxonomy" id="3133158"/>
    <lineage>
        <taxon>Bacteria</taxon>
        <taxon>Bacillati</taxon>
        <taxon>Bacillota</taxon>
        <taxon>Clostridia</taxon>
        <taxon>Lachnospirales</taxon>
        <taxon>Lachnospiraceae</taxon>
        <taxon>Lachnospira</taxon>
    </lineage>
</organism>
<feature type="compositionally biased region" description="Basic residues" evidence="8">
    <location>
        <begin position="20"/>
        <end position="30"/>
    </location>
</feature>
<name>A0ABV1H171_9FIRM</name>
<comment type="similarity">
    <text evidence="1 7">Belongs to the peptidase S11 family.</text>
</comment>
<evidence type="ECO:0000256" key="2">
    <source>
        <dbReference type="ARBA" id="ARBA00022729"/>
    </source>
</evidence>
<dbReference type="Gene3D" id="3.40.710.10">
    <property type="entry name" value="DD-peptidase/beta-lactamase superfamily"/>
    <property type="match status" value="1"/>
</dbReference>
<evidence type="ECO:0000256" key="3">
    <source>
        <dbReference type="ARBA" id="ARBA00022801"/>
    </source>
</evidence>
<dbReference type="Pfam" id="PF00768">
    <property type="entry name" value="Peptidase_S11"/>
    <property type="match status" value="1"/>
</dbReference>
<evidence type="ECO:0000256" key="8">
    <source>
        <dbReference type="SAM" id="MobiDB-lite"/>
    </source>
</evidence>
<keyword evidence="6" id="KW-0961">Cell wall biogenesis/degradation</keyword>
<dbReference type="GO" id="GO:0016787">
    <property type="term" value="F:hydrolase activity"/>
    <property type="evidence" value="ECO:0007669"/>
    <property type="project" value="UniProtKB-KW"/>
</dbReference>
<keyword evidence="4" id="KW-0133">Cell shape</keyword>
<feature type="domain" description="Peptidase S11 D-alanyl-D-alanine carboxypeptidase A N-terminal" evidence="10">
    <location>
        <begin position="108"/>
        <end position="340"/>
    </location>
</feature>
<evidence type="ECO:0000256" key="6">
    <source>
        <dbReference type="ARBA" id="ARBA00023316"/>
    </source>
</evidence>
<dbReference type="EMBL" id="JBBMFS010000001">
    <property type="protein sequence ID" value="MEQ2553441.1"/>
    <property type="molecule type" value="Genomic_DNA"/>
</dbReference>
<comment type="caution">
    <text evidence="11">The sequence shown here is derived from an EMBL/GenBank/DDBJ whole genome shotgun (WGS) entry which is preliminary data.</text>
</comment>
<proteinExistence type="inferred from homology"/>
<keyword evidence="3 11" id="KW-0378">Hydrolase</keyword>
<dbReference type="InterPro" id="IPR012338">
    <property type="entry name" value="Beta-lactam/transpept-like"/>
</dbReference>
<keyword evidence="12" id="KW-1185">Reference proteome</keyword>
<keyword evidence="9" id="KW-1133">Transmembrane helix</keyword>
<feature type="region of interest" description="Disordered" evidence="8">
    <location>
        <begin position="1"/>
        <end position="30"/>
    </location>
</feature>
<sequence length="359" mass="40038">MENEYLDSYERAKRADRERRSHARQMKRRRQKRLKMIKGAITAAVAVVVAVCCILYTTRGEGGGQADGINSQQMAQDAMQALAQISEPEQKFKYPSVSENYKEIVSEEVKSPYVALLDVENSQVIAGRGYNEKIYPASMTKVMTLIVAVEQLQDLNQTYALSYELLDPLVREQASRAGFDPGEMVTAKDYLYGLVLPSGADAAVALSIMTAGSEEAFADLMNQKCSEIGLKNTHFMNASGLYDEQQYTTPVEMAMIMQYAMQNPTCAEVLSTYQYTTTPTAQHPEGIKLSSTMFSRMYGNEVENVTIMAGKTGYTQEAGNCLVSYAQKNGHHYVALTAGASYKWHVIFDDFEIYKTYLP</sequence>
<reference evidence="11" key="1">
    <citation type="submission" date="2024-03" db="EMBL/GenBank/DDBJ databases">
        <title>Human intestinal bacterial collection.</title>
        <authorList>
            <person name="Pauvert C."/>
            <person name="Hitch T.C.A."/>
            <person name="Clavel T."/>
        </authorList>
    </citation>
    <scope>NUCLEOTIDE SEQUENCE [LARGE SCALE GENOMIC DNA]</scope>
    <source>
        <strain evidence="11">CLA-AA-H89B</strain>
    </source>
</reference>
<dbReference type="PANTHER" id="PTHR21581">
    <property type="entry name" value="D-ALANYL-D-ALANINE CARBOXYPEPTIDASE"/>
    <property type="match status" value="1"/>
</dbReference>
<dbReference type="InterPro" id="IPR018044">
    <property type="entry name" value="Peptidase_S11"/>
</dbReference>
<evidence type="ECO:0000256" key="4">
    <source>
        <dbReference type="ARBA" id="ARBA00022960"/>
    </source>
</evidence>
<keyword evidence="9" id="KW-0472">Membrane</keyword>
<dbReference type="PANTHER" id="PTHR21581:SF26">
    <property type="entry name" value="D-ALANYL-D-ALANINE ENDOPEPTIDASE"/>
    <property type="match status" value="1"/>
</dbReference>